<protein>
    <submittedName>
        <fullName evidence="5">3513_t:CDS:1</fullName>
    </submittedName>
</protein>
<dbReference type="PANTHER" id="PTHR23308">
    <property type="entry name" value="NUCLEAR INHIBITOR OF PROTEIN PHOSPHATASE-1"/>
    <property type="match status" value="1"/>
</dbReference>
<dbReference type="Pfam" id="PF00035">
    <property type="entry name" value="dsrm"/>
    <property type="match status" value="1"/>
</dbReference>
<dbReference type="Proteomes" id="UP000789508">
    <property type="component" value="Unassembled WGS sequence"/>
</dbReference>
<dbReference type="CDD" id="cd19856">
    <property type="entry name" value="DSRM_Kanadaptin"/>
    <property type="match status" value="1"/>
</dbReference>
<dbReference type="Pfam" id="PF00498">
    <property type="entry name" value="FHA"/>
    <property type="match status" value="1"/>
</dbReference>
<keyword evidence="6" id="KW-1185">Reference proteome</keyword>
<feature type="region of interest" description="Disordered" evidence="3">
    <location>
        <begin position="1"/>
        <end position="37"/>
    </location>
</feature>
<sequence length="530" mass="60450">MEQEQQPINKTKKSVRFNVPSDPPTPEPVLPEAPLPPPSLTYEKPSWSGLPQGTFSFEVIKGGVSLEIIELPFKDFIVLGHSFLYDMNSAHGTILNRVPISPQTYMRLRVGDQIRFAGPPNTTNYTQKNVVSVNTGVTWGFSEDADVEKEVGELVSAETWKRDENAYYYKDPKKALRNWLDNRGYDMEFEIEEEGPIHSRTFTARIQLPEVEDAFGPVYGIGSSAKKRDAERQAAIDACEKLDMHGILRGGVEETAARKKRLRELLDKDDDDKDSFYDRTDISERKKMRKSQKMVPQKVETYESLINQKQEVEIQIEELRCRISEVEEESKQKSANGDELDIYMNELQNSITGASTMELKTSLQLLIKQSQRLTRLIEITKPPDILGNKSIPSIKTNIISHQPEKEEPSIQTNKKPALNISNSHVITEDDETIKTTIPQIRRIKKLTPNPLLEESEDMTTIPPDLIIDKSATKEAPNLYSAKEKRARVMVPMTPQEYEEQERKAIEQNELEDEEEITAWEPPKGQIGMCF</sequence>
<gene>
    <name evidence="5" type="ORF">ALEPTO_LOCUS3657</name>
</gene>
<feature type="compositionally biased region" description="Pro residues" evidence="3">
    <location>
        <begin position="21"/>
        <end position="37"/>
    </location>
</feature>
<feature type="compositionally biased region" description="Acidic residues" evidence="3">
    <location>
        <begin position="508"/>
        <end position="517"/>
    </location>
</feature>
<reference evidence="5" key="1">
    <citation type="submission" date="2021-06" db="EMBL/GenBank/DDBJ databases">
        <authorList>
            <person name="Kallberg Y."/>
            <person name="Tangrot J."/>
            <person name="Rosling A."/>
        </authorList>
    </citation>
    <scope>NUCLEOTIDE SEQUENCE</scope>
    <source>
        <strain evidence="5">FL130A</strain>
    </source>
</reference>
<dbReference type="SMART" id="SM00358">
    <property type="entry name" value="DSRM"/>
    <property type="match status" value="1"/>
</dbReference>
<organism evidence="5 6">
    <name type="scientific">Ambispora leptoticha</name>
    <dbReference type="NCBI Taxonomy" id="144679"/>
    <lineage>
        <taxon>Eukaryota</taxon>
        <taxon>Fungi</taxon>
        <taxon>Fungi incertae sedis</taxon>
        <taxon>Mucoromycota</taxon>
        <taxon>Glomeromycotina</taxon>
        <taxon>Glomeromycetes</taxon>
        <taxon>Archaeosporales</taxon>
        <taxon>Ambisporaceae</taxon>
        <taxon>Ambispora</taxon>
    </lineage>
</organism>
<feature type="domain" description="DRBM" evidence="4">
    <location>
        <begin position="171"/>
        <end position="244"/>
    </location>
</feature>
<dbReference type="SUPFAM" id="SSF49879">
    <property type="entry name" value="SMAD/FHA domain"/>
    <property type="match status" value="1"/>
</dbReference>
<evidence type="ECO:0000259" key="4">
    <source>
        <dbReference type="PROSITE" id="PS50137"/>
    </source>
</evidence>
<feature type="coiled-coil region" evidence="2">
    <location>
        <begin position="302"/>
        <end position="336"/>
    </location>
</feature>
<dbReference type="InterPro" id="IPR008984">
    <property type="entry name" value="SMAD_FHA_dom_sf"/>
</dbReference>
<comment type="caution">
    <text evidence="5">The sequence shown here is derived from an EMBL/GenBank/DDBJ whole genome shotgun (WGS) entry which is preliminary data.</text>
</comment>
<evidence type="ECO:0000256" key="3">
    <source>
        <dbReference type="SAM" id="MobiDB-lite"/>
    </source>
</evidence>
<dbReference type="Gene3D" id="2.60.200.20">
    <property type="match status" value="1"/>
</dbReference>
<evidence type="ECO:0000256" key="1">
    <source>
        <dbReference type="PROSITE-ProRule" id="PRU00266"/>
    </source>
</evidence>
<evidence type="ECO:0000313" key="6">
    <source>
        <dbReference type="Proteomes" id="UP000789508"/>
    </source>
</evidence>
<dbReference type="EMBL" id="CAJVPS010000713">
    <property type="protein sequence ID" value="CAG8504562.1"/>
    <property type="molecule type" value="Genomic_DNA"/>
</dbReference>
<dbReference type="AlphaFoldDB" id="A0A9N8ZRP1"/>
<feature type="region of interest" description="Disordered" evidence="3">
    <location>
        <begin position="506"/>
        <end position="530"/>
    </location>
</feature>
<dbReference type="InterPro" id="IPR050923">
    <property type="entry name" value="Cell_Proc_Reg/RNA_Proc"/>
</dbReference>
<proteinExistence type="predicted"/>
<evidence type="ECO:0000313" key="5">
    <source>
        <dbReference type="EMBL" id="CAG8504562.1"/>
    </source>
</evidence>
<keyword evidence="2" id="KW-0175">Coiled coil</keyword>
<dbReference type="GO" id="GO:0003723">
    <property type="term" value="F:RNA binding"/>
    <property type="evidence" value="ECO:0007669"/>
    <property type="project" value="UniProtKB-UniRule"/>
</dbReference>
<keyword evidence="1" id="KW-0694">RNA-binding</keyword>
<evidence type="ECO:0000256" key="2">
    <source>
        <dbReference type="SAM" id="Coils"/>
    </source>
</evidence>
<dbReference type="SUPFAM" id="SSF54768">
    <property type="entry name" value="dsRNA-binding domain-like"/>
    <property type="match status" value="1"/>
</dbReference>
<accession>A0A9N8ZRP1</accession>
<name>A0A9N8ZRP1_9GLOM</name>
<dbReference type="OrthoDB" id="444265at2759"/>
<dbReference type="InterPro" id="IPR014720">
    <property type="entry name" value="dsRBD_dom"/>
</dbReference>
<dbReference type="PROSITE" id="PS50137">
    <property type="entry name" value="DS_RBD"/>
    <property type="match status" value="1"/>
</dbReference>
<dbReference type="Gene3D" id="3.30.160.20">
    <property type="match status" value="1"/>
</dbReference>
<dbReference type="InterPro" id="IPR000253">
    <property type="entry name" value="FHA_dom"/>
</dbReference>